<accession>A0A2Z3GEM3</accession>
<dbReference type="Proteomes" id="UP000245999">
    <property type="component" value="Chromosome"/>
</dbReference>
<sequence length="469" mass="54025">MLCKDYLRLYNRNELDGYTQFHYAQLVDIFGIGYRGVLDLLLAAGLLEVNQVNPETGEVKTTGYYSKTRATAKSYRIPKRLHELGKFYKTATINTLDKVLMNKIARLKGVTTDQHLKREYYRNYVLAQMNQVVLLDNDHSRSVIALECAKRGVAYTDEYATARINAFNFDPVKRSVICAFGTRVHTEITNNLKQMREDFRFGGDSSKWEEIDLVASQPWFLSIITPALIKKFVPECADAIPAFKTYNRHPDLLRFRRLCADPDYGIYEAFRDAYNAMYGAQFTRADAKRICFRAFYTNYQKHEKLTPAKCAVRVQRACDALAAVEESHKHVLCFGYRYQRHEAVQQLQAAKKRVKLAKSLLFSHQCITMFKAEFRGAYDLLAEIKLLPWDFERGTKTFYTKYYANPALLAQRMEASIVYTVVVKALVDAGITRIVTIHDSFCVREQDAAQAKKIIKRAFAQLKLKPSLK</sequence>
<dbReference type="OrthoDB" id="877021at2"/>
<proteinExistence type="predicted"/>
<evidence type="ECO:0000313" key="2">
    <source>
        <dbReference type="Proteomes" id="UP000245999"/>
    </source>
</evidence>
<dbReference type="EMBL" id="CP029145">
    <property type="protein sequence ID" value="AWM32139.1"/>
    <property type="molecule type" value="Genomic_DNA"/>
</dbReference>
<keyword evidence="2" id="KW-1185">Reference proteome</keyword>
<protein>
    <recommendedName>
        <fullName evidence="3">DNA-directed DNA polymerase family A palm domain-containing protein</fullName>
    </recommendedName>
</protein>
<reference evidence="2" key="1">
    <citation type="submission" date="2018-04" db="EMBL/GenBank/DDBJ databases">
        <title>Complete genome of Antarctic heterotrophic bacterium Hymenobacter nivis.</title>
        <authorList>
            <person name="Terashima M."/>
        </authorList>
    </citation>
    <scope>NUCLEOTIDE SEQUENCE [LARGE SCALE GENOMIC DNA]</scope>
    <source>
        <strain evidence="2">NBRC 111535</strain>
    </source>
</reference>
<evidence type="ECO:0008006" key="3">
    <source>
        <dbReference type="Google" id="ProtNLM"/>
    </source>
</evidence>
<evidence type="ECO:0000313" key="1">
    <source>
        <dbReference type="EMBL" id="AWM32139.1"/>
    </source>
</evidence>
<gene>
    <name evidence="1" type="ORF">DDQ68_04610</name>
</gene>
<organism evidence="1 2">
    <name type="scientific">Hymenobacter nivis</name>
    <dbReference type="NCBI Taxonomy" id="1850093"/>
    <lineage>
        <taxon>Bacteria</taxon>
        <taxon>Pseudomonadati</taxon>
        <taxon>Bacteroidota</taxon>
        <taxon>Cytophagia</taxon>
        <taxon>Cytophagales</taxon>
        <taxon>Hymenobacteraceae</taxon>
        <taxon>Hymenobacter</taxon>
    </lineage>
</organism>
<dbReference type="KEGG" id="hnv:DDQ68_04610"/>
<dbReference type="AlphaFoldDB" id="A0A2Z3GEM3"/>
<name>A0A2Z3GEM3_9BACT</name>